<proteinExistence type="predicted"/>
<dbReference type="GO" id="GO:0016491">
    <property type="term" value="F:oxidoreductase activity"/>
    <property type="evidence" value="ECO:0007669"/>
    <property type="project" value="InterPro"/>
</dbReference>
<sequence length="53" mass="6319">IGGFNKKKLNKFFNIEKNYLPTLIIAIGKKVKNNQEQEVKNFKMKIKELTHWL</sequence>
<dbReference type="EMBL" id="DQ238621">
    <property type="protein sequence ID" value="ABB43027.1"/>
    <property type="molecule type" value="Genomic_DNA"/>
</dbReference>
<organism evidence="1">
    <name type="scientific">Candidatus Phytoplasma prunorum</name>
    <dbReference type="NCBI Taxonomy" id="47565"/>
    <lineage>
        <taxon>Bacteria</taxon>
        <taxon>Bacillati</taxon>
        <taxon>Mycoplasmatota</taxon>
        <taxon>Mollicutes</taxon>
        <taxon>Acholeplasmatales</taxon>
        <taxon>Acholeplasmataceae</taxon>
        <taxon>Candidatus Phytoplasma</taxon>
        <taxon>16SrX (Apple proliferation group)</taxon>
    </lineage>
</organism>
<dbReference type="InterPro" id="IPR000415">
    <property type="entry name" value="Nitroreductase-like"/>
</dbReference>
<evidence type="ECO:0000313" key="1">
    <source>
        <dbReference type="EMBL" id="ABB43027.1"/>
    </source>
</evidence>
<accession>Q307J5</accession>
<dbReference type="Gene3D" id="3.40.109.10">
    <property type="entry name" value="NADH Oxidase"/>
    <property type="match status" value="1"/>
</dbReference>
<reference evidence="1" key="1">
    <citation type="submission" date="2005-10" db="EMBL/GenBank/DDBJ databases">
        <title>Looking for genetic diversity in 'Candidatus Phytoplasma prunorum'.</title>
        <authorList>
            <person name="Thebaud G."/>
            <person name="Yvon M."/>
            <person name="Labonne G."/>
        </authorList>
    </citation>
    <scope>NUCLEOTIDE SEQUENCE</scope>
    <source>
        <strain evidence="1">PO00</strain>
    </source>
</reference>
<name>Q307J5_9MOLU</name>
<dbReference type="SUPFAM" id="SSF55469">
    <property type="entry name" value="FMN-dependent nitroreductase-like"/>
    <property type="match status" value="1"/>
</dbReference>
<dbReference type="AlphaFoldDB" id="Q307J5"/>
<feature type="non-terminal residue" evidence="1">
    <location>
        <position position="1"/>
    </location>
</feature>
<protein>
    <submittedName>
        <fullName evidence="1">Putative nitroreductase</fullName>
    </submittedName>
</protein>